<organism evidence="3 4">
    <name type="scientific">Hydrogenophaga intermedia</name>
    <dbReference type="NCBI Taxonomy" id="65786"/>
    <lineage>
        <taxon>Bacteria</taxon>
        <taxon>Pseudomonadati</taxon>
        <taxon>Pseudomonadota</taxon>
        <taxon>Betaproteobacteria</taxon>
        <taxon>Burkholderiales</taxon>
        <taxon>Comamonadaceae</taxon>
        <taxon>Hydrogenophaga</taxon>
    </lineage>
</organism>
<sequence>MDHPSTTLETIASLADIEALERRPLGEVAPHRTPYELIRAAAGRFPDREAFTVLPDADLAREPRRVSYRELLAMVHRAAHALRALGVGPDDCVAVLAPNSPEAQAALWGAQLVCRVCPINPLLLPEHIASLMRAAKAKVLVAQGPYAESTVWSRALAVRVMHPCTVVPITMDKAVPGLIPWQELMAAQPDTLSFDPDLNPDRVVALLHTGGTTGEPRLAQHTAGNEAHIAWFAHAFYDCNEHSVEFNGFPLFHVAGPLVFGLSWLAVGARQVLPTPDGRRKTGLVQRYWRFCEREGVTHLVGVPTLLARLLGVPIDADISRLRVVYTGGSPLPAELAQRFEEVTGVAVRNLLGMTECGGLISIEPLLAPRVPGSAGWRLPFTGVQAVRWRGGRAWLNDPCAPGEMGMMVVRGPHVSPGYLDEDRHTDTFEDGWIVSGDLGHLDGEGRVHITGRAKDVINRSAHKIDPGLVEAVFLAHPAVEQCSVVAEPDTDAGEVPVAFVVLRGGVQIAADALLGEVAPRMHERPAVPKRVVIISALPLTPIGKVFKPALRLHAIELKLTDLARELAPDRQAWVSVVDTGGPHRATVRFTGAPDAALADRLLTALAAIAVPTEVHFGDD</sequence>
<feature type="domain" description="AMP-binding enzyme C-terminal" evidence="2">
    <location>
        <begin position="470"/>
        <end position="545"/>
    </location>
</feature>
<dbReference type="Pfam" id="PF13193">
    <property type="entry name" value="AMP-binding_C"/>
    <property type="match status" value="1"/>
</dbReference>
<dbReference type="Gene3D" id="3.30.300.30">
    <property type="match status" value="1"/>
</dbReference>
<keyword evidence="4" id="KW-1185">Reference proteome</keyword>
<dbReference type="AlphaFoldDB" id="A0A1L1PHI7"/>
<dbReference type="SUPFAM" id="SSF56801">
    <property type="entry name" value="Acetyl-CoA synthetase-like"/>
    <property type="match status" value="1"/>
</dbReference>
<reference evidence="4" key="2">
    <citation type="submission" date="2014-11" db="EMBL/GenBank/DDBJ databases">
        <title>Draft genome sequence of Hydrogenophaga intermedia S1.</title>
        <authorList>
            <person name="Gan H.M."/>
            <person name="Chew T.H."/>
            <person name="Stolz A."/>
        </authorList>
    </citation>
    <scope>NUCLEOTIDE SEQUENCE [LARGE SCALE GENOMIC DNA]</scope>
    <source>
        <strain evidence="4">S1</strain>
    </source>
</reference>
<dbReference type="Proteomes" id="UP000028878">
    <property type="component" value="Unassembled WGS sequence"/>
</dbReference>
<dbReference type="PANTHER" id="PTHR43767:SF1">
    <property type="entry name" value="NONRIBOSOMAL PEPTIDE SYNTHASE PES1 (EUROFUNG)-RELATED"/>
    <property type="match status" value="1"/>
</dbReference>
<dbReference type="InterPro" id="IPR050237">
    <property type="entry name" value="ATP-dep_AMP-bd_enzyme"/>
</dbReference>
<reference evidence="4" key="1">
    <citation type="submission" date="2014-02" db="EMBL/GenBank/DDBJ databases">
        <authorList>
            <person name="Gan H."/>
        </authorList>
    </citation>
    <scope>NUCLEOTIDE SEQUENCE [LARGE SCALE GENOMIC DNA]</scope>
    <source>
        <strain evidence="4">S1</strain>
    </source>
</reference>
<dbReference type="InterPro" id="IPR045851">
    <property type="entry name" value="AMP-bd_C_sf"/>
</dbReference>
<dbReference type="Gene3D" id="3.40.50.12780">
    <property type="entry name" value="N-terminal domain of ligase-like"/>
    <property type="match status" value="1"/>
</dbReference>
<gene>
    <name evidence="3" type="ORF">BN948_02667</name>
</gene>
<evidence type="ECO:0000313" key="4">
    <source>
        <dbReference type="Proteomes" id="UP000028878"/>
    </source>
</evidence>
<dbReference type="PROSITE" id="PS00455">
    <property type="entry name" value="AMP_BINDING"/>
    <property type="match status" value="1"/>
</dbReference>
<dbReference type="RefSeq" id="WP_009515556.1">
    <property type="nucleotide sequence ID" value="NZ_CCAE010000020.1"/>
</dbReference>
<proteinExistence type="predicted"/>
<evidence type="ECO:0000259" key="1">
    <source>
        <dbReference type="Pfam" id="PF00501"/>
    </source>
</evidence>
<dbReference type="InterPro" id="IPR020845">
    <property type="entry name" value="AMP-binding_CS"/>
</dbReference>
<name>A0A1L1PHI7_HYDIT</name>
<accession>A0A1L1PHI7</accession>
<dbReference type="InterPro" id="IPR042099">
    <property type="entry name" value="ANL_N_sf"/>
</dbReference>
<dbReference type="Pfam" id="PF00501">
    <property type="entry name" value="AMP-binding"/>
    <property type="match status" value="1"/>
</dbReference>
<dbReference type="InterPro" id="IPR025110">
    <property type="entry name" value="AMP-bd_C"/>
</dbReference>
<dbReference type="InterPro" id="IPR000873">
    <property type="entry name" value="AMP-dep_synth/lig_dom"/>
</dbReference>
<evidence type="ECO:0000259" key="2">
    <source>
        <dbReference type="Pfam" id="PF13193"/>
    </source>
</evidence>
<dbReference type="GO" id="GO:0016878">
    <property type="term" value="F:acid-thiol ligase activity"/>
    <property type="evidence" value="ECO:0007669"/>
    <property type="project" value="UniProtKB-ARBA"/>
</dbReference>
<dbReference type="EMBL" id="CCAE010000020">
    <property type="protein sequence ID" value="CDN88234.1"/>
    <property type="molecule type" value="Genomic_DNA"/>
</dbReference>
<evidence type="ECO:0000313" key="3">
    <source>
        <dbReference type="EMBL" id="CDN88234.1"/>
    </source>
</evidence>
<feature type="domain" description="AMP-dependent synthetase/ligase" evidence="1">
    <location>
        <begin position="39"/>
        <end position="420"/>
    </location>
</feature>
<dbReference type="PANTHER" id="PTHR43767">
    <property type="entry name" value="LONG-CHAIN-FATTY-ACID--COA LIGASE"/>
    <property type="match status" value="1"/>
</dbReference>
<protein>
    <submittedName>
        <fullName evidence="3">Acyl-CoA synthase</fullName>
    </submittedName>
</protein>